<dbReference type="Gene3D" id="1.10.30.50">
    <property type="match status" value="1"/>
</dbReference>
<evidence type="ECO:0008006" key="2">
    <source>
        <dbReference type="Google" id="ProtNLM"/>
    </source>
</evidence>
<evidence type="ECO:0000313" key="1">
    <source>
        <dbReference type="EMBL" id="KKK97467.1"/>
    </source>
</evidence>
<proteinExistence type="predicted"/>
<comment type="caution">
    <text evidence="1">The sequence shown here is derived from an EMBL/GenBank/DDBJ whole genome shotgun (WGS) entry which is preliminary data.</text>
</comment>
<reference evidence="1" key="1">
    <citation type="journal article" date="2015" name="Nature">
        <title>Complex archaea that bridge the gap between prokaryotes and eukaryotes.</title>
        <authorList>
            <person name="Spang A."/>
            <person name="Saw J.H."/>
            <person name="Jorgensen S.L."/>
            <person name="Zaremba-Niedzwiedzka K."/>
            <person name="Martijn J."/>
            <person name="Lind A.E."/>
            <person name="van Eijk R."/>
            <person name="Schleper C."/>
            <person name="Guy L."/>
            <person name="Ettema T.J."/>
        </authorList>
    </citation>
    <scope>NUCLEOTIDE SEQUENCE</scope>
</reference>
<dbReference type="AlphaFoldDB" id="A0A0F8ZUH4"/>
<sequence>MKIKSKKWIEREKLKEWRKQVLLRDKGMCQICKKKPNKPNCHHIIPEGVKELRYDVMNGMVLCFHNHKVGILSPHMHALWFSRWLRKNKPEQYKYLMRFVSPSMKRI</sequence>
<name>A0A0F8ZUH4_9ZZZZ</name>
<organism evidence="1">
    <name type="scientific">marine sediment metagenome</name>
    <dbReference type="NCBI Taxonomy" id="412755"/>
    <lineage>
        <taxon>unclassified sequences</taxon>
        <taxon>metagenomes</taxon>
        <taxon>ecological metagenomes</taxon>
    </lineage>
</organism>
<accession>A0A0F8ZUH4</accession>
<gene>
    <name evidence="1" type="ORF">LCGC14_2652450</name>
</gene>
<dbReference type="EMBL" id="LAZR01046040">
    <property type="protein sequence ID" value="KKK97467.1"/>
    <property type="molecule type" value="Genomic_DNA"/>
</dbReference>
<protein>
    <recommendedName>
        <fullName evidence="2">HNH nuclease domain-containing protein</fullName>
    </recommendedName>
</protein>